<dbReference type="PANTHER" id="PTHR47628">
    <property type="match status" value="1"/>
</dbReference>
<dbReference type="SUPFAM" id="SSF53822">
    <property type="entry name" value="Periplasmic binding protein-like I"/>
    <property type="match status" value="1"/>
</dbReference>
<protein>
    <submittedName>
        <fullName evidence="1">Aliphatic amidase expression-regulating protein</fullName>
    </submittedName>
</protein>
<gene>
    <name evidence="1" type="primary">amiC_1</name>
    <name evidence="1" type="ORF">Pan153_03980</name>
</gene>
<organism evidence="1 2">
    <name type="scientific">Gimesia panareensis</name>
    <dbReference type="NCBI Taxonomy" id="2527978"/>
    <lineage>
        <taxon>Bacteria</taxon>
        <taxon>Pseudomonadati</taxon>
        <taxon>Planctomycetota</taxon>
        <taxon>Planctomycetia</taxon>
        <taxon>Planctomycetales</taxon>
        <taxon>Planctomycetaceae</taxon>
        <taxon>Gimesia</taxon>
    </lineage>
</organism>
<name>A0A518FHP2_9PLAN</name>
<dbReference type="RefSeq" id="WP_145453822.1">
    <property type="nucleotide sequence ID" value="NZ_CP036317.1"/>
</dbReference>
<dbReference type="OrthoDB" id="6111975at2"/>
<dbReference type="EMBL" id="CP036317">
    <property type="protein sequence ID" value="QDV15780.1"/>
    <property type="molecule type" value="Genomic_DNA"/>
</dbReference>
<dbReference type="Pfam" id="PF13433">
    <property type="entry name" value="Peripla_BP_5"/>
    <property type="match status" value="1"/>
</dbReference>
<dbReference type="InterPro" id="IPR028082">
    <property type="entry name" value="Peripla_BP_I"/>
</dbReference>
<accession>A0A518FHP2</accession>
<reference evidence="1 2" key="1">
    <citation type="submission" date="2019-02" db="EMBL/GenBank/DDBJ databases">
        <title>Deep-cultivation of Planctomycetes and their phenomic and genomic characterization uncovers novel biology.</title>
        <authorList>
            <person name="Wiegand S."/>
            <person name="Jogler M."/>
            <person name="Boedeker C."/>
            <person name="Pinto D."/>
            <person name="Vollmers J."/>
            <person name="Rivas-Marin E."/>
            <person name="Kohn T."/>
            <person name="Peeters S.H."/>
            <person name="Heuer A."/>
            <person name="Rast P."/>
            <person name="Oberbeckmann S."/>
            <person name="Bunk B."/>
            <person name="Jeske O."/>
            <person name="Meyerdierks A."/>
            <person name="Storesund J.E."/>
            <person name="Kallscheuer N."/>
            <person name="Luecker S."/>
            <person name="Lage O.M."/>
            <person name="Pohl T."/>
            <person name="Merkel B.J."/>
            <person name="Hornburger P."/>
            <person name="Mueller R.-W."/>
            <person name="Bruemmer F."/>
            <person name="Labrenz M."/>
            <person name="Spormann A.M."/>
            <person name="Op den Camp H."/>
            <person name="Overmann J."/>
            <person name="Amann R."/>
            <person name="Jetten M.S.M."/>
            <person name="Mascher T."/>
            <person name="Medema M.H."/>
            <person name="Devos D.P."/>
            <person name="Kaster A.-K."/>
            <person name="Ovreas L."/>
            <person name="Rohde M."/>
            <person name="Galperin M.Y."/>
            <person name="Jogler C."/>
        </authorList>
    </citation>
    <scope>NUCLEOTIDE SEQUENCE [LARGE SCALE GENOMIC DNA]</scope>
    <source>
        <strain evidence="1 2">Pan153</strain>
    </source>
</reference>
<evidence type="ECO:0000313" key="2">
    <source>
        <dbReference type="Proteomes" id="UP000320839"/>
    </source>
</evidence>
<dbReference type="PANTHER" id="PTHR47628:SF1">
    <property type="entry name" value="ALIPHATIC AMIDASE EXPRESSION-REGULATING PROTEIN"/>
    <property type="match status" value="1"/>
</dbReference>
<proteinExistence type="predicted"/>
<dbReference type="AlphaFoldDB" id="A0A518FHP2"/>
<evidence type="ECO:0000313" key="1">
    <source>
        <dbReference type="EMBL" id="QDV15780.1"/>
    </source>
</evidence>
<sequence length="370" mass="41828">MVANRSITVWILLLFISVVVRQISASDDVTDDSSPIRVGILHSRTGTMQISEESLVHAALLAIEEINSSGGLLGRQLLPIVKDGESDPEIFKQRAIQLIENDGVCTIFGCWTSDCRKAVLPIIESRQRLLWYPVQYEGGESSDWVIYTGAAPNQQIIPAMQWCLEHIKVDQGIIDPRDVKVFLVGSDYLFPIEANRITKAFLKERGANVVGEEYRPRGDMRFEEIAQKIKHEQPHVILNTVNGDSNIAFFEALGGIYNSENSSPLVMSLSIAEDEIRSMGTRFRRSISSNFHLRHYCTWNYFQSLDTPENREFVKRFKSYCEKHKLPGGFSRVTDDPIEASYFQVHLFAKAVKKAKSTDSKAIRDVVRGL</sequence>
<dbReference type="Proteomes" id="UP000320839">
    <property type="component" value="Chromosome"/>
</dbReference>
<dbReference type="Gene3D" id="3.40.50.2300">
    <property type="match status" value="2"/>
</dbReference>